<accession>A0A7J7RDQ1</accession>
<evidence type="ECO:0000313" key="2">
    <source>
        <dbReference type="EMBL" id="KAF6274203.1"/>
    </source>
</evidence>
<evidence type="ECO:0000313" key="3">
    <source>
        <dbReference type="Proteomes" id="UP000527355"/>
    </source>
</evidence>
<keyword evidence="3" id="KW-1185">Reference proteome</keyword>
<gene>
    <name evidence="2" type="ORF">mMyoMyo1_010374</name>
</gene>
<dbReference type="Proteomes" id="UP000527355">
    <property type="component" value="Unassembled WGS sequence"/>
</dbReference>
<feature type="region of interest" description="Disordered" evidence="1">
    <location>
        <begin position="1"/>
        <end position="47"/>
    </location>
</feature>
<comment type="caution">
    <text evidence="2">The sequence shown here is derived from an EMBL/GenBank/DDBJ whole genome shotgun (WGS) entry which is preliminary data.</text>
</comment>
<organism evidence="2 3">
    <name type="scientific">Myotis myotis</name>
    <name type="common">Greater mouse-eared bat</name>
    <name type="synonym">Vespertilio myotis</name>
    <dbReference type="NCBI Taxonomy" id="51298"/>
    <lineage>
        <taxon>Eukaryota</taxon>
        <taxon>Metazoa</taxon>
        <taxon>Chordata</taxon>
        <taxon>Craniata</taxon>
        <taxon>Vertebrata</taxon>
        <taxon>Euteleostomi</taxon>
        <taxon>Mammalia</taxon>
        <taxon>Eutheria</taxon>
        <taxon>Laurasiatheria</taxon>
        <taxon>Chiroptera</taxon>
        <taxon>Yangochiroptera</taxon>
        <taxon>Vespertilionidae</taxon>
        <taxon>Myotis</taxon>
    </lineage>
</organism>
<reference evidence="2 3" key="1">
    <citation type="journal article" date="2020" name="Nature">
        <title>Six reference-quality genomes reveal evolution of bat adaptations.</title>
        <authorList>
            <person name="Jebb D."/>
            <person name="Huang Z."/>
            <person name="Pippel M."/>
            <person name="Hughes G.M."/>
            <person name="Lavrichenko K."/>
            <person name="Devanna P."/>
            <person name="Winkler S."/>
            <person name="Jermiin L.S."/>
            <person name="Skirmuntt E.C."/>
            <person name="Katzourakis A."/>
            <person name="Burkitt-Gray L."/>
            <person name="Ray D.A."/>
            <person name="Sullivan K.A.M."/>
            <person name="Roscito J.G."/>
            <person name="Kirilenko B.M."/>
            <person name="Davalos L.M."/>
            <person name="Corthals A.P."/>
            <person name="Power M.L."/>
            <person name="Jones G."/>
            <person name="Ransome R.D."/>
            <person name="Dechmann D.K.N."/>
            <person name="Locatelli A.G."/>
            <person name="Puechmaille S.J."/>
            <person name="Fedrigo O."/>
            <person name="Jarvis E.D."/>
            <person name="Hiller M."/>
            <person name="Vernes S.C."/>
            <person name="Myers E.W."/>
            <person name="Teeling E.C."/>
        </authorList>
    </citation>
    <scope>NUCLEOTIDE SEQUENCE [LARGE SCALE GENOMIC DNA]</scope>
    <source>
        <strain evidence="2">MMyoMyo1</strain>
        <tissue evidence="2">Flight muscle</tissue>
    </source>
</reference>
<dbReference type="EMBL" id="JABWUV010000029">
    <property type="protein sequence ID" value="KAF6274203.1"/>
    <property type="molecule type" value="Genomic_DNA"/>
</dbReference>
<name>A0A7J7RDQ1_MYOMY</name>
<feature type="compositionally biased region" description="Polar residues" evidence="1">
    <location>
        <begin position="120"/>
        <end position="134"/>
    </location>
</feature>
<dbReference type="AlphaFoldDB" id="A0A7J7RDQ1"/>
<sequence>MALPSPSSHRRKACDPGPGSQEFLSDVPCHPTPGREPIGCARASGRGLSGSVPQLPLGLQWLPCASPLGDKPARSSGCQTLPCSWATGLWTPGRPLHLPASVSTSVNWASQPAPARGSMWASTVVSGSQGQLPP</sequence>
<evidence type="ECO:0000256" key="1">
    <source>
        <dbReference type="SAM" id="MobiDB-lite"/>
    </source>
</evidence>
<feature type="region of interest" description="Disordered" evidence="1">
    <location>
        <begin position="111"/>
        <end position="134"/>
    </location>
</feature>
<proteinExistence type="predicted"/>
<protein>
    <submittedName>
        <fullName evidence="2">Uncharacterized protein</fullName>
    </submittedName>
</protein>